<dbReference type="Proteomes" id="UP001218881">
    <property type="component" value="Segment"/>
</dbReference>
<gene>
    <name evidence="2" type="ORF">ParaKuw1_00040</name>
</gene>
<sequence>MDSIVTRPSHYTKWVIEPITFIMRNKMEFWRGNIIKYAARAGSKLYDGMDEVQSEIADLEKVRRYAEMRINELKGEEVL</sequence>
<dbReference type="InterPro" id="IPR021739">
    <property type="entry name" value="SaV-like"/>
</dbReference>
<evidence type="ECO:0000256" key="1">
    <source>
        <dbReference type="SAM" id="Coils"/>
    </source>
</evidence>
<reference evidence="2" key="1">
    <citation type="submission" date="2023-02" db="EMBL/GenBank/DDBJ databases">
        <authorList>
            <person name="Rihtman B."/>
        </authorList>
    </citation>
    <scope>NUCLEOTIDE SEQUENCE</scope>
</reference>
<keyword evidence="1" id="KW-0175">Coiled coil</keyword>
<proteinExistence type="predicted"/>
<dbReference type="Pfam" id="PF11753">
    <property type="entry name" value="DUF3310"/>
    <property type="match status" value="1"/>
</dbReference>
<keyword evidence="3" id="KW-1185">Reference proteome</keyword>
<name>A0AAF0JQ58_9CAUD</name>
<keyword evidence="2" id="KW-0808">Transferase</keyword>
<evidence type="ECO:0000313" key="3">
    <source>
        <dbReference type="Proteomes" id="UP001218881"/>
    </source>
</evidence>
<feature type="coiled-coil region" evidence="1">
    <location>
        <begin position="49"/>
        <end position="76"/>
    </location>
</feature>
<accession>A0AAF0JQ58</accession>
<dbReference type="EMBL" id="OQ376857">
    <property type="protein sequence ID" value="WFG40873.1"/>
    <property type="molecule type" value="Genomic_DNA"/>
</dbReference>
<organism evidence="2 3">
    <name type="scientific">Paracoccus phage ParKuw1</name>
    <dbReference type="NCBI Taxonomy" id="3032415"/>
    <lineage>
        <taxon>Viruses</taxon>
        <taxon>Duplodnaviria</taxon>
        <taxon>Heunggongvirae</taxon>
        <taxon>Uroviricota</taxon>
        <taxon>Caudoviricetes</taxon>
        <taxon>Autographivirales</taxon>
        <taxon>Autographivirales incertae sedis</taxon>
        <taxon>Kuwvirus</taxon>
        <taxon>Kuwvirus ParKuw1</taxon>
    </lineage>
</organism>
<evidence type="ECO:0000313" key="2">
    <source>
        <dbReference type="EMBL" id="WFG40873.1"/>
    </source>
</evidence>
<protein>
    <submittedName>
        <fullName evidence="2">Kinase</fullName>
    </submittedName>
</protein>
<dbReference type="GO" id="GO:0016301">
    <property type="term" value="F:kinase activity"/>
    <property type="evidence" value="ECO:0007669"/>
    <property type="project" value="UniProtKB-KW"/>
</dbReference>
<keyword evidence="2" id="KW-0418">Kinase</keyword>